<dbReference type="OrthoDB" id="3897607at2759"/>
<evidence type="ECO:0000256" key="1">
    <source>
        <dbReference type="ARBA" id="ARBA00004141"/>
    </source>
</evidence>
<evidence type="ECO:0000256" key="5">
    <source>
        <dbReference type="ARBA" id="ARBA00038359"/>
    </source>
</evidence>
<proteinExistence type="inferred from homology"/>
<dbReference type="PANTHER" id="PTHR33048:SF96">
    <property type="entry name" value="INTEGRAL MEMBRANE PROTEIN"/>
    <property type="match status" value="1"/>
</dbReference>
<comment type="similarity">
    <text evidence="5">Belongs to the SAT4 family.</text>
</comment>
<dbReference type="InterPro" id="IPR052337">
    <property type="entry name" value="SAT4-like"/>
</dbReference>
<comment type="subcellular location">
    <subcellularLocation>
        <location evidence="1">Membrane</location>
        <topology evidence="1">Multi-pass membrane protein</topology>
    </subcellularLocation>
</comment>
<feature type="transmembrane region" description="Helical" evidence="6">
    <location>
        <begin position="146"/>
        <end position="171"/>
    </location>
</feature>
<feature type="non-terminal residue" evidence="8">
    <location>
        <position position="1"/>
    </location>
</feature>
<evidence type="ECO:0000259" key="7">
    <source>
        <dbReference type="Pfam" id="PF20684"/>
    </source>
</evidence>
<keyword evidence="9" id="KW-1185">Reference proteome</keyword>
<evidence type="ECO:0000256" key="6">
    <source>
        <dbReference type="SAM" id="Phobius"/>
    </source>
</evidence>
<reference evidence="8 9" key="1">
    <citation type="journal article" date="2016" name="Nat. Commun.">
        <title>Ectomycorrhizal ecology is imprinted in the genome of the dominant symbiotic fungus Cenococcum geophilum.</title>
        <authorList>
            <consortium name="DOE Joint Genome Institute"/>
            <person name="Peter M."/>
            <person name="Kohler A."/>
            <person name="Ohm R.A."/>
            <person name="Kuo A."/>
            <person name="Krutzmann J."/>
            <person name="Morin E."/>
            <person name="Arend M."/>
            <person name="Barry K.W."/>
            <person name="Binder M."/>
            <person name="Choi C."/>
            <person name="Clum A."/>
            <person name="Copeland A."/>
            <person name="Grisel N."/>
            <person name="Haridas S."/>
            <person name="Kipfer T."/>
            <person name="LaButti K."/>
            <person name="Lindquist E."/>
            <person name="Lipzen A."/>
            <person name="Maire R."/>
            <person name="Meier B."/>
            <person name="Mihaltcheva S."/>
            <person name="Molinier V."/>
            <person name="Murat C."/>
            <person name="Poggeler S."/>
            <person name="Quandt C.A."/>
            <person name="Sperisen C."/>
            <person name="Tritt A."/>
            <person name="Tisserant E."/>
            <person name="Crous P.W."/>
            <person name="Henrissat B."/>
            <person name="Nehls U."/>
            <person name="Egli S."/>
            <person name="Spatafora J.W."/>
            <person name="Grigoriev I.V."/>
            <person name="Martin F.M."/>
        </authorList>
    </citation>
    <scope>NUCLEOTIDE SEQUENCE [LARGE SCALE GENOMIC DNA]</scope>
    <source>
        <strain evidence="8 9">CBS 459.81</strain>
    </source>
</reference>
<dbReference type="Pfam" id="PF20684">
    <property type="entry name" value="Fung_rhodopsin"/>
    <property type="match status" value="1"/>
</dbReference>
<dbReference type="Proteomes" id="UP000250266">
    <property type="component" value="Unassembled WGS sequence"/>
</dbReference>
<sequence length="251" mass="27590">LKDMALPLVVVNFVLLALSYLTLTLRCYVLFTITVIMSTLGAYHGLGVHNYGAPIAEMRDGIMWFAFWQIFYVTSTVPVKASICVTLLRITPELLYKRILWALMVASIISTIIACIVVFTTCRPMAFTWDRTIPGGKCNSLEMIIAMSYLVSGINIITDWTCAIMPALIIWSIQLRRKLKVSISIILGMGALASTATLIRLKTIPAYRNTNDYLYGIAEIAIWSAVEIGLGIIAGSAAALKPLFSKILGST</sequence>
<dbReference type="PANTHER" id="PTHR33048">
    <property type="entry name" value="PTH11-LIKE INTEGRAL MEMBRANE PROTEIN (AFU_ORTHOLOGUE AFUA_5G11245)"/>
    <property type="match status" value="1"/>
</dbReference>
<evidence type="ECO:0000256" key="2">
    <source>
        <dbReference type="ARBA" id="ARBA00022692"/>
    </source>
</evidence>
<feature type="transmembrane region" description="Helical" evidence="6">
    <location>
        <begin position="213"/>
        <end position="240"/>
    </location>
</feature>
<name>A0A8E2DXG7_9PEZI</name>
<keyword evidence="4 6" id="KW-0472">Membrane</keyword>
<feature type="transmembrane region" description="Helical" evidence="6">
    <location>
        <begin position="183"/>
        <end position="201"/>
    </location>
</feature>
<evidence type="ECO:0000256" key="3">
    <source>
        <dbReference type="ARBA" id="ARBA00022989"/>
    </source>
</evidence>
<dbReference type="AlphaFoldDB" id="A0A8E2DXG7"/>
<dbReference type="EMBL" id="KV745754">
    <property type="protein sequence ID" value="OCK73497.1"/>
    <property type="molecule type" value="Genomic_DNA"/>
</dbReference>
<feature type="transmembrane region" description="Helical" evidence="6">
    <location>
        <begin position="6"/>
        <end position="23"/>
    </location>
</feature>
<dbReference type="GO" id="GO:0016020">
    <property type="term" value="C:membrane"/>
    <property type="evidence" value="ECO:0007669"/>
    <property type="project" value="UniProtKB-SubCell"/>
</dbReference>
<organism evidence="8 9">
    <name type="scientific">Lepidopterella palustris CBS 459.81</name>
    <dbReference type="NCBI Taxonomy" id="1314670"/>
    <lineage>
        <taxon>Eukaryota</taxon>
        <taxon>Fungi</taxon>
        <taxon>Dikarya</taxon>
        <taxon>Ascomycota</taxon>
        <taxon>Pezizomycotina</taxon>
        <taxon>Dothideomycetes</taxon>
        <taxon>Pleosporomycetidae</taxon>
        <taxon>Mytilinidiales</taxon>
        <taxon>Argynnaceae</taxon>
        <taxon>Lepidopterella</taxon>
    </lineage>
</organism>
<feature type="transmembrane region" description="Helical" evidence="6">
    <location>
        <begin position="28"/>
        <end position="46"/>
    </location>
</feature>
<accession>A0A8E2DXG7</accession>
<feature type="domain" description="Rhodopsin" evidence="7">
    <location>
        <begin position="29"/>
        <end position="246"/>
    </location>
</feature>
<protein>
    <recommendedName>
        <fullName evidence="7">Rhodopsin domain-containing protein</fullName>
    </recommendedName>
</protein>
<keyword evidence="3 6" id="KW-1133">Transmembrane helix</keyword>
<keyword evidence="2 6" id="KW-0812">Transmembrane</keyword>
<feature type="transmembrane region" description="Helical" evidence="6">
    <location>
        <begin position="66"/>
        <end position="88"/>
    </location>
</feature>
<evidence type="ECO:0000313" key="8">
    <source>
        <dbReference type="EMBL" id="OCK73497.1"/>
    </source>
</evidence>
<feature type="non-terminal residue" evidence="8">
    <location>
        <position position="251"/>
    </location>
</feature>
<feature type="transmembrane region" description="Helical" evidence="6">
    <location>
        <begin position="100"/>
        <end position="126"/>
    </location>
</feature>
<evidence type="ECO:0000256" key="4">
    <source>
        <dbReference type="ARBA" id="ARBA00023136"/>
    </source>
</evidence>
<evidence type="ECO:0000313" key="9">
    <source>
        <dbReference type="Proteomes" id="UP000250266"/>
    </source>
</evidence>
<dbReference type="InterPro" id="IPR049326">
    <property type="entry name" value="Rhodopsin_dom_fungi"/>
</dbReference>
<gene>
    <name evidence="8" type="ORF">K432DRAFT_266473</name>
</gene>